<keyword evidence="1" id="KW-0472">Membrane</keyword>
<feature type="transmembrane region" description="Helical" evidence="1">
    <location>
        <begin position="140"/>
        <end position="162"/>
    </location>
</feature>
<name>A0A6H5G646_9HEMI</name>
<keyword evidence="3" id="KW-1185">Reference proteome</keyword>
<reference evidence="2 3" key="1">
    <citation type="submission" date="2020-02" db="EMBL/GenBank/DDBJ databases">
        <authorList>
            <person name="Ferguson B K."/>
        </authorList>
    </citation>
    <scope>NUCLEOTIDE SEQUENCE [LARGE SCALE GENOMIC DNA]</scope>
</reference>
<keyword evidence="1" id="KW-1133">Transmembrane helix</keyword>
<proteinExistence type="predicted"/>
<keyword evidence="1" id="KW-0812">Transmembrane</keyword>
<gene>
    <name evidence="2" type="ORF">NTEN_LOCUS4295</name>
</gene>
<protein>
    <submittedName>
        <fullName evidence="2">Uncharacterized protein</fullName>
    </submittedName>
</protein>
<organism evidence="2 3">
    <name type="scientific">Nesidiocoris tenuis</name>
    <dbReference type="NCBI Taxonomy" id="355587"/>
    <lineage>
        <taxon>Eukaryota</taxon>
        <taxon>Metazoa</taxon>
        <taxon>Ecdysozoa</taxon>
        <taxon>Arthropoda</taxon>
        <taxon>Hexapoda</taxon>
        <taxon>Insecta</taxon>
        <taxon>Pterygota</taxon>
        <taxon>Neoptera</taxon>
        <taxon>Paraneoptera</taxon>
        <taxon>Hemiptera</taxon>
        <taxon>Heteroptera</taxon>
        <taxon>Panheteroptera</taxon>
        <taxon>Cimicomorpha</taxon>
        <taxon>Miridae</taxon>
        <taxon>Dicyphina</taxon>
        <taxon>Nesidiocoris</taxon>
    </lineage>
</organism>
<dbReference type="EMBL" id="CADCXU010006447">
    <property type="protein sequence ID" value="CAA9998001.1"/>
    <property type="molecule type" value="Genomic_DNA"/>
</dbReference>
<evidence type="ECO:0000256" key="1">
    <source>
        <dbReference type="SAM" id="Phobius"/>
    </source>
</evidence>
<evidence type="ECO:0000313" key="3">
    <source>
        <dbReference type="Proteomes" id="UP000479000"/>
    </source>
</evidence>
<evidence type="ECO:0000313" key="2">
    <source>
        <dbReference type="EMBL" id="CAA9998001.1"/>
    </source>
</evidence>
<dbReference type="AlphaFoldDB" id="A0A6H5G646"/>
<accession>A0A6H5G646</accession>
<dbReference type="Proteomes" id="UP000479000">
    <property type="component" value="Unassembled WGS sequence"/>
</dbReference>
<sequence>MGASHSARNPTFDGSYFFQEAYFKACHLGLLGLSPGRPWSTNTLQRHPTIDQKLSLLRRPRTARRVLRPPRRLAGAGAGAGGGAVRSVIASLLLATKSPPRTGATRSMKLSTINGDVSAVILVRHEGHSIWKVLERIHHYLAFIIYLIVKLWARIIVSQFLISGVPA</sequence>